<evidence type="ECO:0000313" key="1">
    <source>
        <dbReference type="EMBL" id="CAF1146735.1"/>
    </source>
</evidence>
<sequence>MVNSFYSRLFSDNDNNVEIVTNMKKKLSCSNELEVFVRDNKFQKKSLFVRLESCYLAEHLNNGKYEIRVNKDNDLISNSKFLYANIQSRHSMAIKYKVFVKFVPNINEVSAIEGWYCTCKSGMRRVGCCSHIAKKCSESENEYDEACVSSDENDIEAHEENILLKRSASLSLNEGLITKKTNNNYSSNDDFFTHVPSWGADFSFKQMNIRLDNTCTIDFYLLGLWFSSKLSFKIIPCLNDSSSKIKEEIIELISLIEQNDWDLV</sequence>
<protein>
    <recommendedName>
        <fullName evidence="3">SWIM-type domain-containing protein</fullName>
    </recommendedName>
</protein>
<organism evidence="1 2">
    <name type="scientific">Brachionus calyciflorus</name>
    <dbReference type="NCBI Taxonomy" id="104777"/>
    <lineage>
        <taxon>Eukaryota</taxon>
        <taxon>Metazoa</taxon>
        <taxon>Spiralia</taxon>
        <taxon>Gnathifera</taxon>
        <taxon>Rotifera</taxon>
        <taxon>Eurotatoria</taxon>
        <taxon>Monogononta</taxon>
        <taxon>Pseudotrocha</taxon>
        <taxon>Ploima</taxon>
        <taxon>Brachionidae</taxon>
        <taxon>Brachionus</taxon>
    </lineage>
</organism>
<proteinExistence type="predicted"/>
<name>A0A814SDD8_9BILA</name>
<comment type="caution">
    <text evidence="1">The sequence shown here is derived from an EMBL/GenBank/DDBJ whole genome shotgun (WGS) entry which is preliminary data.</text>
</comment>
<dbReference type="AlphaFoldDB" id="A0A814SDD8"/>
<feature type="non-terminal residue" evidence="1">
    <location>
        <position position="1"/>
    </location>
</feature>
<accession>A0A814SDD8</accession>
<dbReference type="OrthoDB" id="10046738at2759"/>
<evidence type="ECO:0000313" key="2">
    <source>
        <dbReference type="Proteomes" id="UP000663879"/>
    </source>
</evidence>
<reference evidence="1" key="1">
    <citation type="submission" date="2021-02" db="EMBL/GenBank/DDBJ databases">
        <authorList>
            <person name="Nowell W R."/>
        </authorList>
    </citation>
    <scope>NUCLEOTIDE SEQUENCE</scope>
    <source>
        <strain evidence="1">Ploen Becks lab</strain>
    </source>
</reference>
<keyword evidence="2" id="KW-1185">Reference proteome</keyword>
<evidence type="ECO:0008006" key="3">
    <source>
        <dbReference type="Google" id="ProtNLM"/>
    </source>
</evidence>
<dbReference type="EMBL" id="CAJNOC010011245">
    <property type="protein sequence ID" value="CAF1146735.1"/>
    <property type="molecule type" value="Genomic_DNA"/>
</dbReference>
<dbReference type="Proteomes" id="UP000663879">
    <property type="component" value="Unassembled WGS sequence"/>
</dbReference>
<gene>
    <name evidence="1" type="ORF">OXX778_LOCUS23129</name>
</gene>